<reference evidence="1 2" key="1">
    <citation type="journal article" date="2014" name="Nature">
        <title>Viral tagging reveals discrete populations in Synechococcus viral genome sequence space.</title>
        <authorList>
            <person name="Deng L."/>
            <person name="Ignacio Espinoza J.C."/>
            <person name="Gregory A.C."/>
            <person name="Poulos B.T."/>
            <person name="Weitz J.S."/>
            <person name="Hugenholtz P."/>
            <person name="Sullivan M.B."/>
        </authorList>
    </citation>
    <scope>NUCLEOTIDE SEQUENCE [LARGE SCALE GENOMIC DNA]</scope>
</reference>
<organism evidence="1 2">
    <name type="scientific">Synechococcus phage ACG-2014h</name>
    <dbReference type="NCBI Taxonomy" id="1340810"/>
    <lineage>
        <taxon>Viruses</taxon>
        <taxon>Duplodnaviria</taxon>
        <taxon>Heunggongvirae</taxon>
        <taxon>Uroviricota</taxon>
        <taxon>Caudoviricetes</taxon>
        <taxon>Pantevenvirales</taxon>
        <taxon>Kyanoviridae</taxon>
        <taxon>Sedonavirus</taxon>
        <taxon>Sedonavirus tusconh</taxon>
    </lineage>
</organism>
<evidence type="ECO:0000313" key="1">
    <source>
        <dbReference type="EMBL" id="AHB80499.1"/>
    </source>
</evidence>
<keyword evidence="2" id="KW-1185">Reference proteome</keyword>
<dbReference type="GeneID" id="18504661"/>
<dbReference type="EMBL" id="KF156338">
    <property type="protein sequence ID" value="AHB80499.1"/>
    <property type="molecule type" value="Genomic_DNA"/>
</dbReference>
<sequence>MNVQLTEEEYKHIIELRKSRYYLDITEDEYEMLRNRKEMSKKHTDKYVENIENIKKEAANAYIAKSANELLDRVNNLKLGKFDKADFANSPGFLANYNQDTPERIQAEALNHMIRAIAAVYPN</sequence>
<gene>
    <name evidence="1" type="ORF">S-MbCM7_085</name>
</gene>
<evidence type="ECO:0000313" key="2">
    <source>
        <dbReference type="Proteomes" id="UP000018808"/>
    </source>
</evidence>
<dbReference type="KEGG" id="vg:18504661"/>
<dbReference type="Proteomes" id="UP000018808">
    <property type="component" value="Segment"/>
</dbReference>
<dbReference type="RefSeq" id="YP_009008219.1">
    <property type="nucleotide sequence ID" value="NC_023587.1"/>
</dbReference>
<name>V5UTT9_9CAUD</name>
<protein>
    <submittedName>
        <fullName evidence="1">Uncharacterized protein</fullName>
    </submittedName>
</protein>
<proteinExistence type="predicted"/>
<accession>V5UTT9</accession>